<reference evidence="1 2" key="1">
    <citation type="submission" date="2014-07" db="EMBL/GenBank/DDBJ databases">
        <title>Whole Genome Sequence of the Amycolatopsis methanolica 239.</title>
        <authorList>
            <person name="Tang B."/>
        </authorList>
    </citation>
    <scope>NUCLEOTIDE SEQUENCE [LARGE SCALE GENOMIC DNA]</scope>
    <source>
        <strain evidence="1 2">239</strain>
    </source>
</reference>
<dbReference type="RefSeq" id="WP_026153288.1">
    <property type="nucleotide sequence ID" value="NZ_AQUL01000001.1"/>
</dbReference>
<protein>
    <submittedName>
        <fullName evidence="1">Uncharacterized protein</fullName>
    </submittedName>
</protein>
<name>A0A076MV16_AMYME</name>
<evidence type="ECO:0000313" key="1">
    <source>
        <dbReference type="EMBL" id="AIJ24708.1"/>
    </source>
</evidence>
<accession>A0A076MV16</accession>
<dbReference type="STRING" id="1068978.AMETH_4616"/>
<dbReference type="EMBL" id="CP009110">
    <property type="protein sequence ID" value="AIJ24708.1"/>
    <property type="molecule type" value="Genomic_DNA"/>
</dbReference>
<dbReference type="InterPro" id="IPR052517">
    <property type="entry name" value="GlcG_carb_metab_protein"/>
</dbReference>
<dbReference type="Proteomes" id="UP000062973">
    <property type="component" value="Chromosome"/>
</dbReference>
<dbReference type="HOGENOM" id="CLU_103773_2_2_11"/>
<dbReference type="OrthoDB" id="9778896at2"/>
<dbReference type="SUPFAM" id="SSF143744">
    <property type="entry name" value="GlcG-like"/>
    <property type="match status" value="1"/>
</dbReference>
<dbReference type="Pfam" id="PF03928">
    <property type="entry name" value="HbpS-like"/>
    <property type="match status" value="1"/>
</dbReference>
<keyword evidence="2" id="KW-1185">Reference proteome</keyword>
<dbReference type="AlphaFoldDB" id="A0A076MV16"/>
<dbReference type="PANTHER" id="PTHR34309:SF1">
    <property type="entry name" value="PROTEIN GLCG"/>
    <property type="match status" value="1"/>
</dbReference>
<dbReference type="PATRIC" id="fig|1068978.7.peg.4958"/>
<organism evidence="1 2">
    <name type="scientific">Amycolatopsis methanolica 239</name>
    <dbReference type="NCBI Taxonomy" id="1068978"/>
    <lineage>
        <taxon>Bacteria</taxon>
        <taxon>Bacillati</taxon>
        <taxon>Actinomycetota</taxon>
        <taxon>Actinomycetes</taxon>
        <taxon>Pseudonocardiales</taxon>
        <taxon>Pseudonocardiaceae</taxon>
        <taxon>Amycolatopsis</taxon>
        <taxon>Amycolatopsis methanolica group</taxon>
    </lineage>
</organism>
<proteinExistence type="predicted"/>
<dbReference type="eggNOG" id="COG3193">
    <property type="taxonomic scope" value="Bacteria"/>
</dbReference>
<dbReference type="PANTHER" id="PTHR34309">
    <property type="entry name" value="SLR1406 PROTEIN"/>
    <property type="match status" value="1"/>
</dbReference>
<sequence>MGAMQKAASVSTITAEFAQELVSHAARVATENGKPMVITVCDRDGTMKAFLRMDGAPLLSVQISQDKAYTAVAFGIPTDQWHEFIKDDEPLKIGIPHTARLVTFGGGYPVVVDGEIIGGIGASGGHYTDDMAVARGALSAAGLAD</sequence>
<evidence type="ECO:0000313" key="2">
    <source>
        <dbReference type="Proteomes" id="UP000062973"/>
    </source>
</evidence>
<dbReference type="Gene3D" id="3.30.450.150">
    <property type="entry name" value="Haem-degrading domain"/>
    <property type="match status" value="1"/>
</dbReference>
<dbReference type="KEGG" id="amq:AMETH_4616"/>
<dbReference type="InterPro" id="IPR005624">
    <property type="entry name" value="PduO/GlcC-like"/>
</dbReference>
<dbReference type="InterPro" id="IPR038084">
    <property type="entry name" value="PduO/GlcC-like_sf"/>
</dbReference>
<gene>
    <name evidence="1" type="ORF">AMETH_4616</name>
</gene>